<dbReference type="Proteomes" id="UP001152888">
    <property type="component" value="Unassembled WGS sequence"/>
</dbReference>
<comment type="caution">
    <text evidence="2">The sequence shown here is derived from an EMBL/GenBank/DDBJ whole genome shotgun (WGS) entry which is preliminary data.</text>
</comment>
<accession>A0A9P0VTD6</accession>
<name>A0A9P0VTD6_ACAOB</name>
<organism evidence="2 3">
    <name type="scientific">Acanthoscelides obtectus</name>
    <name type="common">Bean weevil</name>
    <name type="synonym">Bruchus obtectus</name>
    <dbReference type="NCBI Taxonomy" id="200917"/>
    <lineage>
        <taxon>Eukaryota</taxon>
        <taxon>Metazoa</taxon>
        <taxon>Ecdysozoa</taxon>
        <taxon>Arthropoda</taxon>
        <taxon>Hexapoda</taxon>
        <taxon>Insecta</taxon>
        <taxon>Pterygota</taxon>
        <taxon>Neoptera</taxon>
        <taxon>Endopterygota</taxon>
        <taxon>Coleoptera</taxon>
        <taxon>Polyphaga</taxon>
        <taxon>Cucujiformia</taxon>
        <taxon>Chrysomeloidea</taxon>
        <taxon>Chrysomelidae</taxon>
        <taxon>Bruchinae</taxon>
        <taxon>Bruchini</taxon>
        <taxon>Acanthoscelides</taxon>
    </lineage>
</organism>
<dbReference type="EMBL" id="CAKOFQ010007843">
    <property type="protein sequence ID" value="CAH2008970.1"/>
    <property type="molecule type" value="Genomic_DNA"/>
</dbReference>
<gene>
    <name evidence="1" type="ORF">ACAOBT_LOCUS30539</name>
    <name evidence="2" type="ORF">ACAOBT_LOCUS37367</name>
</gene>
<dbReference type="EMBL" id="CAKOFQ010010497">
    <property type="protein sequence ID" value="CAH2019739.1"/>
    <property type="molecule type" value="Genomic_DNA"/>
</dbReference>
<dbReference type="AlphaFoldDB" id="A0A9P0VTD6"/>
<evidence type="ECO:0000313" key="2">
    <source>
        <dbReference type="EMBL" id="CAH2019739.1"/>
    </source>
</evidence>
<proteinExistence type="predicted"/>
<dbReference type="OrthoDB" id="10030336at2759"/>
<evidence type="ECO:0000313" key="1">
    <source>
        <dbReference type="EMBL" id="CAH2008970.1"/>
    </source>
</evidence>
<evidence type="ECO:0000313" key="3">
    <source>
        <dbReference type="Proteomes" id="UP001152888"/>
    </source>
</evidence>
<sequence length="65" mass="7351">MLSKVYPWAQRIPLGSVQIEFWTPDVGSCYSLVFFNDESEFVVENIHAPRSLPLGPKNAPRKCAN</sequence>
<protein>
    <submittedName>
        <fullName evidence="2">Uncharacterized protein</fullName>
    </submittedName>
</protein>
<reference evidence="2" key="1">
    <citation type="submission" date="2022-03" db="EMBL/GenBank/DDBJ databases">
        <authorList>
            <person name="Sayadi A."/>
        </authorList>
    </citation>
    <scope>NUCLEOTIDE SEQUENCE</scope>
</reference>
<keyword evidence="3" id="KW-1185">Reference proteome</keyword>